<accession>A0AAD9QXL7</accession>
<reference evidence="2" key="2">
    <citation type="journal article" date="2023" name="Science">
        <title>Genomic signatures of disease resistance in endangered staghorn corals.</title>
        <authorList>
            <person name="Vollmer S.V."/>
            <person name="Selwyn J.D."/>
            <person name="Despard B.A."/>
            <person name="Roesel C.L."/>
        </authorList>
    </citation>
    <scope>NUCLEOTIDE SEQUENCE</scope>
    <source>
        <strain evidence="2">K2</strain>
    </source>
</reference>
<dbReference type="AlphaFoldDB" id="A0AAD9QXL7"/>
<proteinExistence type="predicted"/>
<feature type="compositionally biased region" description="Basic and acidic residues" evidence="1">
    <location>
        <begin position="1"/>
        <end position="22"/>
    </location>
</feature>
<organism evidence="2 3">
    <name type="scientific">Acropora cervicornis</name>
    <name type="common">Staghorn coral</name>
    <dbReference type="NCBI Taxonomy" id="6130"/>
    <lineage>
        <taxon>Eukaryota</taxon>
        <taxon>Metazoa</taxon>
        <taxon>Cnidaria</taxon>
        <taxon>Anthozoa</taxon>
        <taxon>Hexacorallia</taxon>
        <taxon>Scleractinia</taxon>
        <taxon>Astrocoeniina</taxon>
        <taxon>Acroporidae</taxon>
        <taxon>Acropora</taxon>
    </lineage>
</organism>
<dbReference type="EMBL" id="JARQWQ010000011">
    <property type="protein sequence ID" value="KAK2568956.1"/>
    <property type="molecule type" value="Genomic_DNA"/>
</dbReference>
<reference evidence="2" key="1">
    <citation type="journal article" date="2023" name="G3 (Bethesda)">
        <title>Whole genome assembly and annotation of the endangered Caribbean coral Acropora cervicornis.</title>
        <authorList>
            <person name="Selwyn J.D."/>
            <person name="Vollmer S.V."/>
        </authorList>
    </citation>
    <scope>NUCLEOTIDE SEQUENCE</scope>
    <source>
        <strain evidence="2">K2</strain>
    </source>
</reference>
<dbReference type="Proteomes" id="UP001249851">
    <property type="component" value="Unassembled WGS sequence"/>
</dbReference>
<feature type="compositionally biased region" description="Basic and acidic residues" evidence="1">
    <location>
        <begin position="40"/>
        <end position="53"/>
    </location>
</feature>
<evidence type="ECO:0000313" key="3">
    <source>
        <dbReference type="Proteomes" id="UP001249851"/>
    </source>
</evidence>
<gene>
    <name evidence="2" type="ORF">P5673_007059</name>
</gene>
<sequence>MSDKSSQQDRSTKVSERRKSEYYTRAATKKSLDRKRKPPRNVESKQSSERRAKMYKETFQSFKRKMIQEYGEEFYYNGGSWHGQESRRYRHYHIRKSMHFLTENMNSSDEE</sequence>
<evidence type="ECO:0000313" key="2">
    <source>
        <dbReference type="EMBL" id="KAK2568956.1"/>
    </source>
</evidence>
<evidence type="ECO:0000256" key="1">
    <source>
        <dbReference type="SAM" id="MobiDB-lite"/>
    </source>
</evidence>
<comment type="caution">
    <text evidence="2">The sequence shown here is derived from an EMBL/GenBank/DDBJ whole genome shotgun (WGS) entry which is preliminary data.</text>
</comment>
<feature type="region of interest" description="Disordered" evidence="1">
    <location>
        <begin position="1"/>
        <end position="53"/>
    </location>
</feature>
<keyword evidence="3" id="KW-1185">Reference proteome</keyword>
<protein>
    <submittedName>
        <fullName evidence="2">Uncharacterized protein</fullName>
    </submittedName>
</protein>
<name>A0AAD9QXL7_ACRCE</name>